<dbReference type="EMBL" id="CP134501">
    <property type="protein sequence ID" value="WNF31831.1"/>
    <property type="molecule type" value="Genomic_DNA"/>
</dbReference>
<accession>A0ABY9WEQ6</accession>
<gene>
    <name evidence="1" type="ORF">RI196_11030</name>
</gene>
<reference evidence="1 2" key="1">
    <citation type="submission" date="2023-09" db="EMBL/GenBank/DDBJ databases">
        <title>Different Types of Thermotolerant Ring-Cleaving Dioxygenases derived from Aeribacillus composti HB-1 applied for multiple aromatic hydrocarbons removal.</title>
        <authorList>
            <person name="Cao L."/>
            <person name="Li M."/>
            <person name="Ma T."/>
        </authorList>
    </citation>
    <scope>NUCLEOTIDE SEQUENCE [LARGE SCALE GENOMIC DNA]</scope>
    <source>
        <strain evidence="1 2">HB-1</strain>
    </source>
</reference>
<organism evidence="1 2">
    <name type="scientific">Aeribacillus composti</name>
    <dbReference type="NCBI Taxonomy" id="1868734"/>
    <lineage>
        <taxon>Bacteria</taxon>
        <taxon>Bacillati</taxon>
        <taxon>Bacillota</taxon>
        <taxon>Bacilli</taxon>
        <taxon>Bacillales</taxon>
        <taxon>Bacillaceae</taxon>
        <taxon>Aeribacillus</taxon>
    </lineage>
</organism>
<dbReference type="Pfam" id="PF13046">
    <property type="entry name" value="DUF3906"/>
    <property type="match status" value="1"/>
</dbReference>
<evidence type="ECO:0000313" key="1">
    <source>
        <dbReference type="EMBL" id="WNF31831.1"/>
    </source>
</evidence>
<dbReference type="Proteomes" id="UP001303701">
    <property type="component" value="Chromosome"/>
</dbReference>
<dbReference type="GeneID" id="301126512"/>
<sequence>MYLYRFLVKTKEKEIPVIIAAENDLKAFEQVDVELEKFYLKVLDIEDVTLYEKKKIRKSAGFVIDEAT</sequence>
<dbReference type="RefSeq" id="WP_130158136.1">
    <property type="nucleotide sequence ID" value="NZ_CP134501.1"/>
</dbReference>
<protein>
    <submittedName>
        <fullName evidence="1">DUF3906 family protein</fullName>
    </submittedName>
</protein>
<proteinExistence type="predicted"/>
<evidence type="ECO:0000313" key="2">
    <source>
        <dbReference type="Proteomes" id="UP001303701"/>
    </source>
</evidence>
<keyword evidence="2" id="KW-1185">Reference proteome</keyword>
<dbReference type="InterPro" id="IPR024998">
    <property type="entry name" value="DUF3906"/>
</dbReference>
<name>A0ABY9WEQ6_9BACI</name>